<gene>
    <name evidence="1" type="ORF">SMD31_14290</name>
</gene>
<dbReference type="Proteomes" id="UP001271769">
    <property type="component" value="Unassembled WGS sequence"/>
</dbReference>
<keyword evidence="2" id="KW-1185">Reference proteome</keyword>
<comment type="caution">
    <text evidence="1">The sequence shown here is derived from an EMBL/GenBank/DDBJ whole genome shotgun (WGS) entry which is preliminary data.</text>
</comment>
<dbReference type="EMBL" id="JAXCLX010000002">
    <property type="protein sequence ID" value="MDY0873107.1"/>
    <property type="molecule type" value="Genomic_DNA"/>
</dbReference>
<sequence length="148" mass="17134">MRYEEASRREDKIDHIVNFALAISHVAEWQWYTTLQHHPRWKHLSLSAFRRYAFAMEPALGYMETICISAKHPELDSHRPEFGDAAATATLDLIELRPAPETGEPKPVYLLNEDYTFSGGEHFVQDFLGLALDSMSFWRQFDPDHSPV</sequence>
<name>A0ABU5E0I8_9PROT</name>
<accession>A0ABU5E0I8</accession>
<evidence type="ECO:0000313" key="2">
    <source>
        <dbReference type="Proteomes" id="UP001271769"/>
    </source>
</evidence>
<evidence type="ECO:0000313" key="1">
    <source>
        <dbReference type="EMBL" id="MDY0873107.1"/>
    </source>
</evidence>
<protein>
    <submittedName>
        <fullName evidence="1">Uncharacterized protein</fullName>
    </submittedName>
</protein>
<reference evidence="1 2" key="1">
    <citation type="journal article" date="2013" name="Antonie Van Leeuwenhoek">
        <title>Dongia rigui sp. nov., isolated from freshwater of a large wetland in Korea.</title>
        <authorList>
            <person name="Baik K.S."/>
            <person name="Hwang Y.M."/>
            <person name="Choi J.S."/>
            <person name="Kwon J."/>
            <person name="Seong C.N."/>
        </authorList>
    </citation>
    <scope>NUCLEOTIDE SEQUENCE [LARGE SCALE GENOMIC DNA]</scope>
    <source>
        <strain evidence="1 2">04SU4-P</strain>
    </source>
</reference>
<proteinExistence type="predicted"/>
<dbReference type="RefSeq" id="WP_320501572.1">
    <property type="nucleotide sequence ID" value="NZ_JAXCLX010000002.1"/>
</dbReference>
<organism evidence="1 2">
    <name type="scientific">Dongia rigui</name>
    <dbReference type="NCBI Taxonomy" id="940149"/>
    <lineage>
        <taxon>Bacteria</taxon>
        <taxon>Pseudomonadati</taxon>
        <taxon>Pseudomonadota</taxon>
        <taxon>Alphaproteobacteria</taxon>
        <taxon>Rhodospirillales</taxon>
        <taxon>Dongiaceae</taxon>
        <taxon>Dongia</taxon>
    </lineage>
</organism>